<name>A0A9W3CAP8_RAPSA</name>
<evidence type="ECO:0000313" key="10">
    <source>
        <dbReference type="RefSeq" id="XP_056848619.1"/>
    </source>
</evidence>
<dbReference type="FunFam" id="3.40.50.10330:FF:000005">
    <property type="entry name" value="Sphingosine kinase 2"/>
    <property type="match status" value="1"/>
</dbReference>
<dbReference type="AlphaFoldDB" id="A0A9W3CAP8"/>
<dbReference type="Gene3D" id="2.60.200.40">
    <property type="match status" value="1"/>
</dbReference>
<dbReference type="Gene3D" id="3.40.50.10330">
    <property type="entry name" value="Probable inorganic polyphosphate/atp-NAD kinase, domain 1"/>
    <property type="match status" value="1"/>
</dbReference>
<reference evidence="10" key="2">
    <citation type="submission" date="2025-08" db="UniProtKB">
        <authorList>
            <consortium name="RefSeq"/>
        </authorList>
    </citation>
    <scope>IDENTIFICATION</scope>
    <source>
        <tissue evidence="10">Leaf</tissue>
    </source>
</reference>
<evidence type="ECO:0000256" key="5">
    <source>
        <dbReference type="ARBA" id="ARBA00022840"/>
    </source>
</evidence>
<dbReference type="OrthoDB" id="3853857at2759"/>
<evidence type="ECO:0000256" key="2">
    <source>
        <dbReference type="ARBA" id="ARBA00022679"/>
    </source>
</evidence>
<dbReference type="PANTHER" id="PTHR12358">
    <property type="entry name" value="SPHINGOSINE KINASE"/>
    <property type="match status" value="1"/>
</dbReference>
<proteinExistence type="predicted"/>
<dbReference type="GeneID" id="108822328"/>
<reference evidence="9" key="1">
    <citation type="journal article" date="2019" name="Database">
        <title>The radish genome database (RadishGD): an integrated information resource for radish genomics.</title>
        <authorList>
            <person name="Yu H.J."/>
            <person name="Baek S."/>
            <person name="Lee Y.J."/>
            <person name="Cho A."/>
            <person name="Mun J.H."/>
        </authorList>
    </citation>
    <scope>NUCLEOTIDE SEQUENCE [LARGE SCALE GENOMIC DNA]</scope>
    <source>
        <strain evidence="9">cv. WK10039</strain>
    </source>
</reference>
<keyword evidence="4 10" id="KW-0418">Kinase</keyword>
<sequence>MAPAEVIIIDLVFIDGELGMVKLTADGVLEAIEYGEPSRYWTVKKDVLGFVVEGKKIRIKTVVEREEGICCCEFGGDGDYSRRDFVFEPFSEDARNRFCFRLRRYLDSLGRPKRLLVFVNPFGGKKSAMKIFEKEVKPLFEDADIQLDVQETKYQLHAKEMVRSMDVSKYDGIVCVSGDGVLVEVVNGLLERADWKTVFKLPIGVIPAGTGNGMIKSLLDPVGLHCCANSATISIIRGHTRSLDVATISQGTTKFFSVLMLAWGLIADIDIESEEFRWMGSARLNFYAVQRIMCLRQYNGRILFVPAPGFESHGQPGSFSLYKEPTVSNKAVGYQGPDTEFEDLEWREIKGPFVSVWLHNVPWGAEDTLAAPDAKFSDGFLDLIVLKNCPKLALLSLMTQISEGTHVQSPYVAYLKVKAFALEPGALVGEPEKEGIIDADGEVLARGRRSYKCEQISLMSYDKLQITVDQGLATLFSPEY</sequence>
<dbReference type="PANTHER" id="PTHR12358:SF31">
    <property type="entry name" value="ACYLGLYCEROL KINASE, MITOCHONDRIAL"/>
    <property type="match status" value="1"/>
</dbReference>
<dbReference type="InterPro" id="IPR045540">
    <property type="entry name" value="YegS/DAGK_C"/>
</dbReference>
<keyword evidence="9" id="KW-1185">Reference proteome</keyword>
<evidence type="ECO:0000256" key="6">
    <source>
        <dbReference type="ARBA" id="ARBA00023136"/>
    </source>
</evidence>
<dbReference type="GO" id="GO:0008481">
    <property type="term" value="F:sphingosine kinase activity"/>
    <property type="evidence" value="ECO:0007669"/>
    <property type="project" value="UniProtKB-EC"/>
</dbReference>
<dbReference type="Pfam" id="PF19279">
    <property type="entry name" value="YegS_C"/>
    <property type="match status" value="1"/>
</dbReference>
<dbReference type="GO" id="GO:0071215">
    <property type="term" value="P:cellular response to abscisic acid stimulus"/>
    <property type="evidence" value="ECO:0007669"/>
    <property type="project" value="UniProtKB-ARBA"/>
</dbReference>
<gene>
    <name evidence="10" type="primary">LOC108822328</name>
</gene>
<dbReference type="InterPro" id="IPR001206">
    <property type="entry name" value="Diacylglycerol_kinase_cat_dom"/>
</dbReference>
<evidence type="ECO:0000313" key="9">
    <source>
        <dbReference type="Proteomes" id="UP000504610"/>
    </source>
</evidence>
<comment type="subcellular location">
    <subcellularLocation>
        <location evidence="1">Vacuole membrane</location>
        <topology evidence="1">Peripheral membrane protein</topology>
    </subcellularLocation>
</comment>
<accession>A0A9W3CAP8</accession>
<evidence type="ECO:0000256" key="4">
    <source>
        <dbReference type="ARBA" id="ARBA00022777"/>
    </source>
</evidence>
<dbReference type="Pfam" id="PF00781">
    <property type="entry name" value="DAGK_cat"/>
    <property type="match status" value="1"/>
</dbReference>
<dbReference type="SUPFAM" id="SSF111331">
    <property type="entry name" value="NAD kinase/diacylglycerol kinase-like"/>
    <property type="match status" value="1"/>
</dbReference>
<protein>
    <recommendedName>
        <fullName evidence="7">sphingosine kinase</fullName>
        <ecNumber evidence="7">2.7.1.91</ecNumber>
    </recommendedName>
</protein>
<dbReference type="InterPro" id="IPR050187">
    <property type="entry name" value="Lipid_Phosphate_FormReg"/>
</dbReference>
<keyword evidence="6" id="KW-0472">Membrane</keyword>
<evidence type="ECO:0000256" key="3">
    <source>
        <dbReference type="ARBA" id="ARBA00022741"/>
    </source>
</evidence>
<evidence type="ECO:0000256" key="7">
    <source>
        <dbReference type="ARBA" id="ARBA00044037"/>
    </source>
</evidence>
<dbReference type="GO" id="GO:0046512">
    <property type="term" value="P:sphingosine biosynthetic process"/>
    <property type="evidence" value="ECO:0007669"/>
    <property type="project" value="TreeGrafter"/>
</dbReference>
<dbReference type="EC" id="2.7.1.91" evidence="7"/>
<dbReference type="PROSITE" id="PS50146">
    <property type="entry name" value="DAGK"/>
    <property type="match status" value="1"/>
</dbReference>
<organism evidence="9 10">
    <name type="scientific">Raphanus sativus</name>
    <name type="common">Radish</name>
    <name type="synonym">Raphanus raphanistrum var. sativus</name>
    <dbReference type="NCBI Taxonomy" id="3726"/>
    <lineage>
        <taxon>Eukaryota</taxon>
        <taxon>Viridiplantae</taxon>
        <taxon>Streptophyta</taxon>
        <taxon>Embryophyta</taxon>
        <taxon>Tracheophyta</taxon>
        <taxon>Spermatophyta</taxon>
        <taxon>Magnoliopsida</taxon>
        <taxon>eudicotyledons</taxon>
        <taxon>Gunneridae</taxon>
        <taxon>Pentapetalae</taxon>
        <taxon>rosids</taxon>
        <taxon>malvids</taxon>
        <taxon>Brassicales</taxon>
        <taxon>Brassicaceae</taxon>
        <taxon>Brassiceae</taxon>
        <taxon>Raphanus</taxon>
    </lineage>
</organism>
<dbReference type="Proteomes" id="UP000504610">
    <property type="component" value="Chromosome 8"/>
</dbReference>
<keyword evidence="2" id="KW-0808">Transferase</keyword>
<keyword evidence="3" id="KW-0547">Nucleotide-binding</keyword>
<dbReference type="GO" id="GO:0005524">
    <property type="term" value="F:ATP binding"/>
    <property type="evidence" value="ECO:0007669"/>
    <property type="project" value="UniProtKB-KW"/>
</dbReference>
<evidence type="ECO:0000259" key="8">
    <source>
        <dbReference type="PROSITE" id="PS50146"/>
    </source>
</evidence>
<dbReference type="RefSeq" id="XP_056848619.1">
    <property type="nucleotide sequence ID" value="XM_056992639.1"/>
</dbReference>
<keyword evidence="5" id="KW-0067">ATP-binding</keyword>
<dbReference type="InterPro" id="IPR016064">
    <property type="entry name" value="NAD/diacylglycerol_kinase_sf"/>
</dbReference>
<evidence type="ECO:0000256" key="1">
    <source>
        <dbReference type="ARBA" id="ARBA00004148"/>
    </source>
</evidence>
<dbReference type="GO" id="GO:0009705">
    <property type="term" value="C:plant-type vacuole membrane"/>
    <property type="evidence" value="ECO:0007669"/>
    <property type="project" value="UniProtKB-ARBA"/>
</dbReference>
<dbReference type="InterPro" id="IPR017438">
    <property type="entry name" value="ATP-NAD_kinase_N"/>
</dbReference>
<dbReference type="SMART" id="SM00046">
    <property type="entry name" value="DAGKc"/>
    <property type="match status" value="1"/>
</dbReference>
<dbReference type="KEGG" id="rsz:108822328"/>
<feature type="domain" description="DAGKc" evidence="8">
    <location>
        <begin position="110"/>
        <end position="252"/>
    </location>
</feature>